<feature type="transmembrane region" description="Helical" evidence="6">
    <location>
        <begin position="133"/>
        <end position="158"/>
    </location>
</feature>
<evidence type="ECO:0000256" key="4">
    <source>
        <dbReference type="ARBA" id="ARBA00023136"/>
    </source>
</evidence>
<keyword evidence="3 6" id="KW-1133">Transmembrane helix</keyword>
<dbReference type="Proteomes" id="UP000247810">
    <property type="component" value="Unassembled WGS sequence"/>
</dbReference>
<evidence type="ECO:0000256" key="2">
    <source>
        <dbReference type="ARBA" id="ARBA00022692"/>
    </source>
</evidence>
<keyword evidence="4 6" id="KW-0472">Membrane</keyword>
<protein>
    <recommendedName>
        <fullName evidence="7">MARVEL domain-containing protein</fullName>
    </recommendedName>
</protein>
<evidence type="ECO:0000256" key="6">
    <source>
        <dbReference type="SAM" id="Phobius"/>
    </source>
</evidence>
<evidence type="ECO:0000259" key="7">
    <source>
        <dbReference type="Pfam" id="PF01284"/>
    </source>
</evidence>
<dbReference type="InterPro" id="IPR008253">
    <property type="entry name" value="Marvel"/>
</dbReference>
<keyword evidence="9" id="KW-1185">Reference proteome</keyword>
<keyword evidence="2 6" id="KW-0812">Transmembrane</keyword>
<feature type="region of interest" description="Disordered" evidence="5">
    <location>
        <begin position="164"/>
        <end position="184"/>
    </location>
</feature>
<feature type="domain" description="MARVEL" evidence="7">
    <location>
        <begin position="10"/>
        <end position="152"/>
    </location>
</feature>
<feature type="transmembrane region" description="Helical" evidence="6">
    <location>
        <begin position="60"/>
        <end position="81"/>
    </location>
</feature>
<dbReference type="GO" id="GO:0016020">
    <property type="term" value="C:membrane"/>
    <property type="evidence" value="ECO:0007669"/>
    <property type="project" value="UniProtKB-SubCell"/>
</dbReference>
<gene>
    <name evidence="8" type="ORF">BO71DRAFT_442186</name>
</gene>
<sequence length="184" mass="19725">MAMNIATNRTVDFALRALQLIFAIVILGIDGYAIHVYRGHTVYVHFVYGNFYAYQGVPDAWSFLLFCAAWTVLSVIFHLIPGISYTDHGVIDYIGVAVEAVALLSWLAGFVAVSVNIGSNACPAEENGCGTLIAGTVFGAVEWLLFMITAALTIKLVFKGPRRSRASKPEKSSTSPATAMASAA</sequence>
<reference evidence="8 9" key="1">
    <citation type="submission" date="2018-02" db="EMBL/GenBank/DDBJ databases">
        <title>The genomes of Aspergillus section Nigri reveals drivers in fungal speciation.</title>
        <authorList>
            <consortium name="DOE Joint Genome Institute"/>
            <person name="Vesth T.C."/>
            <person name="Nybo J."/>
            <person name="Theobald S."/>
            <person name="Brandl J."/>
            <person name="Frisvad J.C."/>
            <person name="Nielsen K.F."/>
            <person name="Lyhne E.K."/>
            <person name="Kogle M.E."/>
            <person name="Kuo A."/>
            <person name="Riley R."/>
            <person name="Clum A."/>
            <person name="Nolan M."/>
            <person name="Lipzen A."/>
            <person name="Salamov A."/>
            <person name="Henrissat B."/>
            <person name="Wiebenga A."/>
            <person name="De vries R.P."/>
            <person name="Grigoriev I.V."/>
            <person name="Mortensen U.H."/>
            <person name="Andersen M.R."/>
            <person name="Baker S.E."/>
        </authorList>
    </citation>
    <scope>NUCLEOTIDE SEQUENCE [LARGE SCALE GENOMIC DNA]</scope>
    <source>
        <strain evidence="8 9">CBS 707.79</strain>
    </source>
</reference>
<evidence type="ECO:0000256" key="3">
    <source>
        <dbReference type="ARBA" id="ARBA00022989"/>
    </source>
</evidence>
<organism evidence="8 9">
    <name type="scientific">Aspergillus ellipticus CBS 707.79</name>
    <dbReference type="NCBI Taxonomy" id="1448320"/>
    <lineage>
        <taxon>Eukaryota</taxon>
        <taxon>Fungi</taxon>
        <taxon>Dikarya</taxon>
        <taxon>Ascomycota</taxon>
        <taxon>Pezizomycotina</taxon>
        <taxon>Eurotiomycetes</taxon>
        <taxon>Eurotiomycetidae</taxon>
        <taxon>Eurotiales</taxon>
        <taxon>Aspergillaceae</taxon>
        <taxon>Aspergillus</taxon>
        <taxon>Aspergillus subgen. Circumdati</taxon>
    </lineage>
</organism>
<accession>A0A319DX93</accession>
<dbReference type="OrthoDB" id="2117453at2759"/>
<feature type="transmembrane region" description="Helical" evidence="6">
    <location>
        <begin position="20"/>
        <end position="40"/>
    </location>
</feature>
<evidence type="ECO:0000313" key="9">
    <source>
        <dbReference type="Proteomes" id="UP000247810"/>
    </source>
</evidence>
<feature type="transmembrane region" description="Helical" evidence="6">
    <location>
        <begin position="93"/>
        <end position="113"/>
    </location>
</feature>
<feature type="compositionally biased region" description="Low complexity" evidence="5">
    <location>
        <begin position="172"/>
        <end position="184"/>
    </location>
</feature>
<dbReference type="PANTHER" id="PTHR37451:SF1">
    <property type="entry name" value="MARVEL DOMAIN-CONTAINING PROTEIN"/>
    <property type="match status" value="1"/>
</dbReference>
<dbReference type="EMBL" id="KZ825906">
    <property type="protein sequence ID" value="PYH92818.1"/>
    <property type="molecule type" value="Genomic_DNA"/>
</dbReference>
<evidence type="ECO:0000256" key="5">
    <source>
        <dbReference type="SAM" id="MobiDB-lite"/>
    </source>
</evidence>
<comment type="subcellular location">
    <subcellularLocation>
        <location evidence="1">Membrane</location>
        <topology evidence="1">Multi-pass membrane protein</topology>
    </subcellularLocation>
</comment>
<proteinExistence type="predicted"/>
<evidence type="ECO:0000313" key="8">
    <source>
        <dbReference type="EMBL" id="PYH92818.1"/>
    </source>
</evidence>
<name>A0A319DX93_9EURO</name>
<dbReference type="Pfam" id="PF01284">
    <property type="entry name" value="MARVEL"/>
    <property type="match status" value="1"/>
</dbReference>
<dbReference type="STRING" id="1448320.A0A319DX93"/>
<dbReference type="PANTHER" id="PTHR37451">
    <property type="entry name" value="MARVEL DOMAIN"/>
    <property type="match status" value="1"/>
</dbReference>
<dbReference type="AlphaFoldDB" id="A0A319DX93"/>
<evidence type="ECO:0000256" key="1">
    <source>
        <dbReference type="ARBA" id="ARBA00004141"/>
    </source>
</evidence>
<dbReference type="VEuPathDB" id="FungiDB:BO71DRAFT_442186"/>